<organism evidence="1">
    <name type="scientific">Podoviridae sp. ct8mF2</name>
    <dbReference type="NCBI Taxonomy" id="2825224"/>
    <lineage>
        <taxon>Viruses</taxon>
        <taxon>Duplodnaviria</taxon>
        <taxon>Heunggongvirae</taxon>
        <taxon>Uroviricota</taxon>
        <taxon>Caudoviricetes</taxon>
    </lineage>
</organism>
<protein>
    <submittedName>
        <fullName evidence="1">Uncharacterized protein</fullName>
    </submittedName>
</protein>
<proteinExistence type="predicted"/>
<dbReference type="EMBL" id="BK015454">
    <property type="protein sequence ID" value="DAE07726.1"/>
    <property type="molecule type" value="Genomic_DNA"/>
</dbReference>
<sequence>MIFGVPADCCLSQQSAGFGCFFVQPAPRLLKESLPAHCRGLKRCKTFNKNHRRRPHSRLTVCLLYSTSWVFFSGGICLRLFDISVRVKVEIFDSCVVMVVLDSGFHYFHHAVADPRGFISKIHSVFPLARGFVLALFEGFAVLKRCFHDDIFDVVFQLGKRFLLGFAYRLRFGVGCVFSTHSPIGCNRFAHHSMTSHLIGGDDVIFNFVPSENR</sequence>
<accession>A0A8S5PKY6</accession>
<name>A0A8S5PKY6_9CAUD</name>
<evidence type="ECO:0000313" key="1">
    <source>
        <dbReference type="EMBL" id="DAE07726.1"/>
    </source>
</evidence>
<reference evidence="1" key="1">
    <citation type="journal article" date="2021" name="Proc. Natl. Acad. Sci. U.S.A.">
        <title>A Catalog of Tens of Thousands of Viruses from Human Metagenomes Reveals Hidden Associations with Chronic Diseases.</title>
        <authorList>
            <person name="Tisza M.J."/>
            <person name="Buck C.B."/>
        </authorList>
    </citation>
    <scope>NUCLEOTIDE SEQUENCE</scope>
    <source>
        <strain evidence="1">Ct8mF2</strain>
    </source>
</reference>